<keyword evidence="10" id="KW-1185">Reference proteome</keyword>
<reference evidence="9 10" key="1">
    <citation type="submission" date="2021-01" db="EMBL/GenBank/DDBJ databases">
        <title>Chryseolinea sp. Jin1 Genome sequencing and assembly.</title>
        <authorList>
            <person name="Kim I."/>
        </authorList>
    </citation>
    <scope>NUCLEOTIDE SEQUENCE [LARGE SCALE GENOMIC DNA]</scope>
    <source>
        <strain evidence="9 10">Jin1</strain>
    </source>
</reference>
<feature type="transmembrane region" description="Helical" evidence="6">
    <location>
        <begin position="469"/>
        <end position="491"/>
    </location>
</feature>
<evidence type="ECO:0000256" key="3">
    <source>
        <dbReference type="ARBA" id="ARBA00022692"/>
    </source>
</evidence>
<dbReference type="InterPro" id="IPR025857">
    <property type="entry name" value="MacB_PCD"/>
</dbReference>
<dbReference type="RefSeq" id="WP_202014298.1">
    <property type="nucleotide sequence ID" value="NZ_JAERRB010000011.1"/>
</dbReference>
<sequence length="894" mass="100286">MSKQPPFIPPRWALKFLLAICPPHLAEEIEGDLLQTFARDCRRVGEQRARRKYVWNAVRYCRPGILLRNSFSYSLINTIMLRNYILIAIRNVTKNKVFSGINIFGLGTGLAACLLIFQFVSYELSYDTFFENADRIYRITNDRFQNGKLIQHGTITYPTIGPTMAKDYPEIERYTRLMPGGDLNVKVNDKMFRGDNCHFADENFLSVFSFPLRAGDRTTALKDPHTIMLTETTARKFFGVTDNAWADVLGKTLYWGNDEQPYKVTAICEDVPDNSHIQFNALVSYSTLHSGDEKGADISWTWSDFRHYIVLKPGTDPKALENKFPAFSDRYFKGDKVSGSVEKFYLQPLKKAHLYSDYEYDIARTASGKAVWAMLVVAVFILLIAWINYINLTTSRALDRAKEVGLRKVMGALKSQLVRQFIFESILISMLAFVVAWVIVLASQQSFNTIIGAQLSWWGVLSSLKPTTVFILAGVMIAGVILAGFYPAFVLSSYQPATVLKGKFQRSSRGGLLRKGLVVFQFTAAATLITGTLIVSRQLKFMNEADLGMNLSRVMIVSPPERTAWDSTFIERVESYKAELAQLNQVVSVSTSSQLPGQRLGRAFGLRLREQPSEAHYTMSFMGADYAHFDTYGVSLVAGRGFRPADHQADFSKITTAILNQNAVALLGIANAQEAIGKDIIDGDGHWVIIGVVNNFHQESLKKPMEPIVFLPTYSTYASTSIKTNTSTPQALVASVEKIYLKFFPGNVFEYSFIEDRYRSQYNDENRFAKIVTIFTVLGIMISCLGLIGLSSYTAVQRTKEIGIRKALGASLASIITLLSADFIRLVTVAIIVAVPLAYLAMQQWLSNYPYRIALQWFLFVVPALLIVIIAAITISFQVLKTARTNPADTLKYE</sequence>
<evidence type="ECO:0000256" key="6">
    <source>
        <dbReference type="SAM" id="Phobius"/>
    </source>
</evidence>
<dbReference type="EMBL" id="JAERRB010000011">
    <property type="protein sequence ID" value="MBL0744599.1"/>
    <property type="molecule type" value="Genomic_DNA"/>
</dbReference>
<dbReference type="InterPro" id="IPR003838">
    <property type="entry name" value="ABC3_permease_C"/>
</dbReference>
<organism evidence="9 10">
    <name type="scientific">Chryseolinea lacunae</name>
    <dbReference type="NCBI Taxonomy" id="2801331"/>
    <lineage>
        <taxon>Bacteria</taxon>
        <taxon>Pseudomonadati</taxon>
        <taxon>Bacteroidota</taxon>
        <taxon>Cytophagia</taxon>
        <taxon>Cytophagales</taxon>
        <taxon>Fulvivirgaceae</taxon>
        <taxon>Chryseolinea</taxon>
    </lineage>
</organism>
<feature type="domain" description="MacB-like periplasmic core" evidence="8">
    <location>
        <begin position="99"/>
        <end position="324"/>
    </location>
</feature>
<dbReference type="InterPro" id="IPR047699">
    <property type="entry name" value="Permease_put_prefix"/>
</dbReference>
<evidence type="ECO:0000313" key="9">
    <source>
        <dbReference type="EMBL" id="MBL0744599.1"/>
    </source>
</evidence>
<dbReference type="Proteomes" id="UP000613030">
    <property type="component" value="Unassembled WGS sequence"/>
</dbReference>
<keyword evidence="2" id="KW-1003">Cell membrane</keyword>
<protein>
    <submittedName>
        <fullName evidence="9">ABC transporter permease</fullName>
    </submittedName>
</protein>
<name>A0ABS1KYR4_9BACT</name>
<evidence type="ECO:0000256" key="2">
    <source>
        <dbReference type="ARBA" id="ARBA00022475"/>
    </source>
</evidence>
<feature type="transmembrane region" description="Helical" evidence="6">
    <location>
        <begin position="101"/>
        <end position="120"/>
    </location>
</feature>
<accession>A0ABS1KYR4</accession>
<keyword evidence="5 6" id="KW-0472">Membrane</keyword>
<keyword evidence="4 6" id="KW-1133">Transmembrane helix</keyword>
<dbReference type="Pfam" id="PF12704">
    <property type="entry name" value="MacB_PCD"/>
    <property type="match status" value="1"/>
</dbReference>
<evidence type="ECO:0000313" key="10">
    <source>
        <dbReference type="Proteomes" id="UP000613030"/>
    </source>
</evidence>
<feature type="transmembrane region" description="Helical" evidence="6">
    <location>
        <begin position="370"/>
        <end position="392"/>
    </location>
</feature>
<evidence type="ECO:0000256" key="4">
    <source>
        <dbReference type="ARBA" id="ARBA00022989"/>
    </source>
</evidence>
<evidence type="ECO:0000256" key="5">
    <source>
        <dbReference type="ARBA" id="ARBA00023136"/>
    </source>
</evidence>
<gene>
    <name evidence="9" type="ORF">JI741_25420</name>
</gene>
<dbReference type="NCBIfam" id="NF038404">
    <property type="entry name" value="perm_prefix_2"/>
    <property type="match status" value="1"/>
</dbReference>
<dbReference type="InterPro" id="IPR050250">
    <property type="entry name" value="Macrolide_Exporter_MacB"/>
</dbReference>
<proteinExistence type="predicted"/>
<keyword evidence="3 6" id="KW-0812">Transmembrane</keyword>
<feature type="transmembrane region" description="Helical" evidence="6">
    <location>
        <begin position="808"/>
        <end position="841"/>
    </location>
</feature>
<feature type="transmembrane region" description="Helical" evidence="6">
    <location>
        <begin position="71"/>
        <end position="89"/>
    </location>
</feature>
<dbReference type="PANTHER" id="PTHR30572:SF18">
    <property type="entry name" value="ABC-TYPE MACROLIDE FAMILY EXPORT SYSTEM PERMEASE COMPONENT 2"/>
    <property type="match status" value="1"/>
</dbReference>
<evidence type="ECO:0000259" key="7">
    <source>
        <dbReference type="Pfam" id="PF02687"/>
    </source>
</evidence>
<feature type="transmembrane region" description="Helical" evidence="6">
    <location>
        <begin position="771"/>
        <end position="796"/>
    </location>
</feature>
<evidence type="ECO:0000259" key="8">
    <source>
        <dbReference type="Pfam" id="PF12704"/>
    </source>
</evidence>
<dbReference type="Pfam" id="PF02687">
    <property type="entry name" value="FtsX"/>
    <property type="match status" value="2"/>
</dbReference>
<feature type="domain" description="ABC3 transporter permease C-terminal" evidence="7">
    <location>
        <begin position="774"/>
        <end position="887"/>
    </location>
</feature>
<evidence type="ECO:0000256" key="1">
    <source>
        <dbReference type="ARBA" id="ARBA00004651"/>
    </source>
</evidence>
<feature type="domain" description="ABC3 transporter permease C-terminal" evidence="7">
    <location>
        <begin position="376"/>
        <end position="495"/>
    </location>
</feature>
<comment type="caution">
    <text evidence="9">The sequence shown here is derived from an EMBL/GenBank/DDBJ whole genome shotgun (WGS) entry which is preliminary data.</text>
</comment>
<feature type="transmembrane region" description="Helical" evidence="6">
    <location>
        <begin position="512"/>
        <end position="535"/>
    </location>
</feature>
<feature type="transmembrane region" description="Helical" evidence="6">
    <location>
        <begin position="417"/>
        <end position="440"/>
    </location>
</feature>
<comment type="subcellular location">
    <subcellularLocation>
        <location evidence="1">Cell membrane</location>
        <topology evidence="1">Multi-pass membrane protein</topology>
    </subcellularLocation>
</comment>
<feature type="transmembrane region" description="Helical" evidence="6">
    <location>
        <begin position="853"/>
        <end position="877"/>
    </location>
</feature>
<dbReference type="PANTHER" id="PTHR30572">
    <property type="entry name" value="MEMBRANE COMPONENT OF TRANSPORTER-RELATED"/>
    <property type="match status" value="1"/>
</dbReference>